<sequence>MAKSDALFVTEAQCAERLGLSLDQFKTAVHSAEIELFPKKDEVFGNRRYWPAVKAWLDNRYGLSGEHPHGPYPPDGKEVWK</sequence>
<proteinExistence type="predicted"/>
<gene>
    <name evidence="1" type="ORF">C241_19432</name>
</gene>
<dbReference type="EMBL" id="AMQQ01000029">
    <property type="protein sequence ID" value="EKJ94371.1"/>
    <property type="molecule type" value="Genomic_DNA"/>
</dbReference>
<dbReference type="Proteomes" id="UP000017668">
    <property type="component" value="Unassembled WGS sequence"/>
</dbReference>
<accession>A0ABN0HIJ7</accession>
<evidence type="ECO:0000313" key="2">
    <source>
        <dbReference type="Proteomes" id="UP000017668"/>
    </source>
</evidence>
<evidence type="ECO:0000313" key="1">
    <source>
        <dbReference type="EMBL" id="EKJ94371.1"/>
    </source>
</evidence>
<dbReference type="RefSeq" id="WP_006699656.1">
    <property type="nucleotide sequence ID" value="NZ_AMQQ01000029.1"/>
</dbReference>
<protein>
    <submittedName>
        <fullName evidence="1">Uncharacterized protein</fullName>
    </submittedName>
</protein>
<organism evidence="1 2">
    <name type="scientific">Bradyrhizobium lupini HPC(L)</name>
    <dbReference type="NCBI Taxonomy" id="1229491"/>
    <lineage>
        <taxon>Bacteria</taxon>
        <taxon>Pseudomonadati</taxon>
        <taxon>Pseudomonadota</taxon>
        <taxon>Alphaproteobacteria</taxon>
        <taxon>Hyphomicrobiales</taxon>
        <taxon>Nitrobacteraceae</taxon>
        <taxon>Bradyrhizobium</taxon>
    </lineage>
</organism>
<name>A0ABN0HIJ7_RHILU</name>
<comment type="caution">
    <text evidence="1">The sequence shown here is derived from an EMBL/GenBank/DDBJ whole genome shotgun (WGS) entry which is preliminary data.</text>
</comment>
<keyword evidence="2" id="KW-1185">Reference proteome</keyword>
<reference evidence="1 2" key="1">
    <citation type="journal article" date="2013" name="Genome Announc.">
        <title>Genome Sequence of Rhizobium lupini HPC(L) Isolated from Saline Desert Soil, Kutch (Gujarat).</title>
        <authorList>
            <person name="Agarwal L."/>
            <person name="Purohit H.J."/>
        </authorList>
    </citation>
    <scope>NUCLEOTIDE SEQUENCE [LARGE SCALE GENOMIC DNA]</scope>
    <source>
        <strain evidence="2">HPC(L)</strain>
    </source>
</reference>